<evidence type="ECO:0000313" key="5">
    <source>
        <dbReference type="Proteomes" id="UP000199627"/>
    </source>
</evidence>
<name>A0A1H0Y8P0_9FLAO</name>
<dbReference type="AlphaFoldDB" id="A0A1H0Y8P0"/>
<dbReference type="InterPro" id="IPR026444">
    <property type="entry name" value="Secre_tail"/>
</dbReference>
<feature type="signal peptide" evidence="2">
    <location>
        <begin position="1"/>
        <end position="21"/>
    </location>
</feature>
<dbReference type="RefSeq" id="WP_089753411.1">
    <property type="nucleotide sequence ID" value="NZ_FNKL01000001.1"/>
</dbReference>
<keyword evidence="1 2" id="KW-0732">Signal</keyword>
<sequence length="595" mass="64818">MKTKFSFLPFLMLFWVGFSFAQHENDNWLFGNNKWKFDNSTPNGFTHTTNLSPSIRYQSSVISDKNTGDLLFFSNGYNVYNKNSVIMDNGNDLFGTPVNTPFQAIGNPSDQSSIIVPLPNSRSVYYVFYIHGDRRIDDQDVVSPFSSYSYGLRYAIVDMSLNGGLGKVISKNNVLFTNSPTNALTSTFASDGSSYWIVTANNGNFLSYKLSAGGLNTTPVVSSGANYGGFIKISPNAKKLLTRTYRSVWLHDFNNTTGAVTNPFNIIPVNNDSAYYNDASGNPNSAEFSPDSNIVYFIGAEACLCLYPLGLISSSGLAMYNISTGSLVGVNSTPSHYDFALSGITASLQLAKNGKIYLIQNIKIQDDGFGVKAVKFGNYIGGSYQSYDWRVINTPNLWSPTVNPLSSITPPRNAQNGFSFPQLIPTHNAAPACPDVLYITTPVTSSQVFQASKSIFASSAINNNLNVEYKAGLNVDMLPGFFVKGETTGNFKAYINPCTILNFNSVGPNIEPIFAKANTIAVSEVRIYPNPASTIVKIDSGKNKVTGWILYDLSGKNVLNGNQTTVPVENLPKSAYLLVIKLDNGTSISKKIIVQ</sequence>
<evidence type="ECO:0000256" key="2">
    <source>
        <dbReference type="SAM" id="SignalP"/>
    </source>
</evidence>
<dbReference type="NCBIfam" id="NF045639">
    <property type="entry name" value="GCX_COOH"/>
    <property type="match status" value="1"/>
</dbReference>
<evidence type="ECO:0000256" key="1">
    <source>
        <dbReference type="ARBA" id="ARBA00022729"/>
    </source>
</evidence>
<dbReference type="EMBL" id="FNKL01000001">
    <property type="protein sequence ID" value="SDQ11463.1"/>
    <property type="molecule type" value="Genomic_DNA"/>
</dbReference>
<dbReference type="NCBIfam" id="TIGR04183">
    <property type="entry name" value="Por_Secre_tail"/>
    <property type="match status" value="1"/>
</dbReference>
<gene>
    <name evidence="4" type="ORF">SAMN05421664_0559</name>
</gene>
<reference evidence="5" key="1">
    <citation type="submission" date="2016-10" db="EMBL/GenBank/DDBJ databases">
        <authorList>
            <person name="Varghese N."/>
            <person name="Submissions S."/>
        </authorList>
    </citation>
    <scope>NUCLEOTIDE SEQUENCE [LARGE SCALE GENOMIC DNA]</scope>
    <source>
        <strain evidence="5">DSM 17072</strain>
    </source>
</reference>
<protein>
    <submittedName>
        <fullName evidence="4">Por secretion system C-terminal sorting domain-containing protein</fullName>
    </submittedName>
</protein>
<dbReference type="OrthoDB" id="9765926at2"/>
<dbReference type="InterPro" id="IPR055015">
    <property type="entry name" value="GCX_COOH"/>
</dbReference>
<proteinExistence type="predicted"/>
<accession>A0A1H0Y8P0</accession>
<feature type="chain" id="PRO_5011563979" evidence="2">
    <location>
        <begin position="22"/>
        <end position="595"/>
    </location>
</feature>
<dbReference type="Proteomes" id="UP000199627">
    <property type="component" value="Unassembled WGS sequence"/>
</dbReference>
<keyword evidence="5" id="KW-1185">Reference proteome</keyword>
<feature type="domain" description="Secretion system C-terminal sorting" evidence="3">
    <location>
        <begin position="527"/>
        <end position="594"/>
    </location>
</feature>
<organism evidence="4 5">
    <name type="scientific">Chryseobacterium soldanellicola</name>
    <dbReference type="NCBI Taxonomy" id="311333"/>
    <lineage>
        <taxon>Bacteria</taxon>
        <taxon>Pseudomonadati</taxon>
        <taxon>Bacteroidota</taxon>
        <taxon>Flavobacteriia</taxon>
        <taxon>Flavobacteriales</taxon>
        <taxon>Weeksellaceae</taxon>
        <taxon>Chryseobacterium group</taxon>
        <taxon>Chryseobacterium</taxon>
    </lineage>
</organism>
<dbReference type="SUPFAM" id="SSF82171">
    <property type="entry name" value="DPP6 N-terminal domain-like"/>
    <property type="match status" value="1"/>
</dbReference>
<evidence type="ECO:0000313" key="4">
    <source>
        <dbReference type="EMBL" id="SDQ11463.1"/>
    </source>
</evidence>
<dbReference type="STRING" id="311333.SAMN05421664_0559"/>
<evidence type="ECO:0000259" key="3">
    <source>
        <dbReference type="Pfam" id="PF18962"/>
    </source>
</evidence>
<dbReference type="Pfam" id="PF18962">
    <property type="entry name" value="Por_Secre_tail"/>
    <property type="match status" value="1"/>
</dbReference>